<gene>
    <name evidence="1" type="ORF">FE251_06750</name>
</gene>
<sequence length="274" mass="31198">MDPTAALRSIESVLRAAIHRVFDGEDWLDTKGAPTRESLTAKRAEEEKRRDGVLTSQDLLEYVETYHLTRIVLNSWELFKPIFDDKKRTETYFGLVDDVRNSIAHSRDLVPYEEDLLSGVAQHLSNQLSLYGTAGNPAARYYPSIERVVDSLGSAGSIDESGTIVRAPRLEVGQVLRFRGRAVSARGKQVTWYLSRPIELGVGSVEWEMHDGLSLDYEWTVTEREVGEARIYAVLLVSESRYHRHPPSYFTDRAFDDVRHFQYSVNPPLEEPLP</sequence>
<dbReference type="Proteomes" id="UP000313948">
    <property type="component" value="Chromosome"/>
</dbReference>
<evidence type="ECO:0000313" key="2">
    <source>
        <dbReference type="Proteomes" id="UP000313948"/>
    </source>
</evidence>
<proteinExistence type="predicted"/>
<organism evidence="1 2">
    <name type="scientific">Georgenia wutianyii</name>
    <dbReference type="NCBI Taxonomy" id="2585135"/>
    <lineage>
        <taxon>Bacteria</taxon>
        <taxon>Bacillati</taxon>
        <taxon>Actinomycetota</taxon>
        <taxon>Actinomycetes</taxon>
        <taxon>Micrococcales</taxon>
        <taxon>Bogoriellaceae</taxon>
        <taxon>Georgenia</taxon>
    </lineage>
</organism>
<protein>
    <recommendedName>
        <fullName evidence="3">Swt1-like HEPN domain-containing protein</fullName>
    </recommendedName>
</protein>
<dbReference type="EMBL" id="CP040899">
    <property type="protein sequence ID" value="QDB79101.1"/>
    <property type="molecule type" value="Genomic_DNA"/>
</dbReference>
<evidence type="ECO:0000313" key="1">
    <source>
        <dbReference type="EMBL" id="QDB79101.1"/>
    </source>
</evidence>
<keyword evidence="2" id="KW-1185">Reference proteome</keyword>
<dbReference type="RefSeq" id="WP_139948336.1">
    <property type="nucleotide sequence ID" value="NZ_CP040899.1"/>
</dbReference>
<evidence type="ECO:0008006" key="3">
    <source>
        <dbReference type="Google" id="ProtNLM"/>
    </source>
</evidence>
<accession>A0ABX5VMS8</accession>
<reference evidence="1 2" key="1">
    <citation type="submission" date="2019-05" db="EMBL/GenBank/DDBJ databases">
        <title>Georgenia *** sp. nov., and Georgenia *** sp. nov., isolated from the intestinal contents of plateau pika (Ochotona curzoniae) in the Qinghai-Tibet plateau of China.</title>
        <authorList>
            <person name="Tian Z."/>
        </authorList>
    </citation>
    <scope>NUCLEOTIDE SEQUENCE [LARGE SCALE GENOMIC DNA]</scope>
    <source>
        <strain evidence="1 2">Z294</strain>
    </source>
</reference>
<name>A0ABX5VMS8_9MICO</name>